<proteinExistence type="predicted"/>
<sequence length="103" mass="11972">MNLAQAQSAFLSHVLILTTCLFFFVIATNNTHFRVEVPTLPTQLEREFLIKYHFQFQTSVSQSSSCNLFVHSYCQFFVVTKNIVCNFFFSSNSYFFLNSLSEI</sequence>
<evidence type="ECO:0000256" key="1">
    <source>
        <dbReference type="SAM" id="Phobius"/>
    </source>
</evidence>
<dbReference type="EMBL" id="HBUF01342014">
    <property type="protein sequence ID" value="CAG6704815.1"/>
    <property type="molecule type" value="Transcribed_RNA"/>
</dbReference>
<keyword evidence="1" id="KW-0812">Transmembrane</keyword>
<keyword evidence="1" id="KW-1133">Transmembrane helix</keyword>
<evidence type="ECO:0000313" key="2">
    <source>
        <dbReference type="EMBL" id="CAG6659154.1"/>
    </source>
</evidence>
<feature type="transmembrane region" description="Helical" evidence="1">
    <location>
        <begin position="6"/>
        <end position="26"/>
    </location>
</feature>
<dbReference type="AlphaFoldDB" id="A0A8D8RWW7"/>
<dbReference type="EMBL" id="HBUF01193383">
    <property type="protein sequence ID" value="CAG6659133.1"/>
    <property type="molecule type" value="Transcribed_RNA"/>
</dbReference>
<name>A0A8D8RWW7_9HEMI</name>
<keyword evidence="1" id="KW-0472">Membrane</keyword>
<dbReference type="EMBL" id="HBUF01193390">
    <property type="protein sequence ID" value="CAG6659163.1"/>
    <property type="molecule type" value="Transcribed_RNA"/>
</dbReference>
<accession>A0A8D8RWW7</accession>
<protein>
    <submittedName>
        <fullName evidence="2">Uncharacterized protein</fullName>
    </submittedName>
</protein>
<dbReference type="EMBL" id="HBUF01193388">
    <property type="protein sequence ID" value="CAG6659154.1"/>
    <property type="molecule type" value="Transcribed_RNA"/>
</dbReference>
<dbReference type="EMBL" id="HBUF01193381">
    <property type="protein sequence ID" value="CAG6659124.1"/>
    <property type="molecule type" value="Transcribed_RNA"/>
</dbReference>
<organism evidence="2">
    <name type="scientific">Cacopsylla melanoneura</name>
    <dbReference type="NCBI Taxonomy" id="428564"/>
    <lineage>
        <taxon>Eukaryota</taxon>
        <taxon>Metazoa</taxon>
        <taxon>Ecdysozoa</taxon>
        <taxon>Arthropoda</taxon>
        <taxon>Hexapoda</taxon>
        <taxon>Insecta</taxon>
        <taxon>Pterygota</taxon>
        <taxon>Neoptera</taxon>
        <taxon>Paraneoptera</taxon>
        <taxon>Hemiptera</taxon>
        <taxon>Sternorrhyncha</taxon>
        <taxon>Psylloidea</taxon>
        <taxon>Psyllidae</taxon>
        <taxon>Psyllinae</taxon>
        <taxon>Cacopsylla</taxon>
    </lineage>
</organism>
<reference evidence="2" key="1">
    <citation type="submission" date="2021-05" db="EMBL/GenBank/DDBJ databases">
        <authorList>
            <person name="Alioto T."/>
            <person name="Alioto T."/>
            <person name="Gomez Garrido J."/>
        </authorList>
    </citation>
    <scope>NUCLEOTIDE SEQUENCE</scope>
</reference>